<dbReference type="EC" id="4.2.1.1" evidence="2"/>
<feature type="chain" id="PRO_5026867861" description="carbonic anhydrase" evidence="8">
    <location>
        <begin position="29"/>
        <end position="239"/>
    </location>
</feature>
<comment type="catalytic activity">
    <reaction evidence="6">
        <text>hydrogencarbonate + H(+) = CO2 + H2O</text>
        <dbReference type="Rhea" id="RHEA:10748"/>
        <dbReference type="ChEBI" id="CHEBI:15377"/>
        <dbReference type="ChEBI" id="CHEBI:15378"/>
        <dbReference type="ChEBI" id="CHEBI:16526"/>
        <dbReference type="ChEBI" id="CHEBI:17544"/>
        <dbReference type="EC" id="4.2.1.1"/>
    </reaction>
</comment>
<dbReference type="EMBL" id="CADCTV010001106">
    <property type="protein sequence ID" value="CAA9379663.1"/>
    <property type="molecule type" value="Genomic_DNA"/>
</dbReference>
<evidence type="ECO:0000313" key="9">
    <source>
        <dbReference type="EMBL" id="CAA9379663.1"/>
    </source>
</evidence>
<comment type="cofactor">
    <cofactor evidence="7">
        <name>Zn(2+)</name>
        <dbReference type="ChEBI" id="CHEBI:29105"/>
    </cofactor>
    <text evidence="7">Binds 1 zinc ion per subunit.</text>
</comment>
<keyword evidence="4 7" id="KW-0862">Zinc</keyword>
<feature type="binding site" evidence="7">
    <location>
        <position position="145"/>
    </location>
    <ligand>
        <name>Zn(2+)</name>
        <dbReference type="ChEBI" id="CHEBI:29105"/>
    </ligand>
</feature>
<dbReference type="GO" id="GO:0008270">
    <property type="term" value="F:zinc ion binding"/>
    <property type="evidence" value="ECO:0007669"/>
    <property type="project" value="InterPro"/>
</dbReference>
<accession>A0A6J4NB05</accession>
<dbReference type="GO" id="GO:0004089">
    <property type="term" value="F:carbonate dehydratase activity"/>
    <property type="evidence" value="ECO:0007669"/>
    <property type="project" value="UniProtKB-EC"/>
</dbReference>
<comment type="similarity">
    <text evidence="1">Belongs to the beta-class carbonic anhydrase family.</text>
</comment>
<name>A0A6J4NB05_9BACT</name>
<keyword evidence="3 7" id="KW-0479">Metal-binding</keyword>
<dbReference type="InterPro" id="IPR001765">
    <property type="entry name" value="Carbonic_anhydrase"/>
</dbReference>
<dbReference type="InterPro" id="IPR036874">
    <property type="entry name" value="Carbonic_anhydrase_sf"/>
</dbReference>
<protein>
    <recommendedName>
        <fullName evidence="2">carbonic anhydrase</fullName>
        <ecNumber evidence="2">4.2.1.1</ecNumber>
    </recommendedName>
</protein>
<dbReference type="PROSITE" id="PS51318">
    <property type="entry name" value="TAT"/>
    <property type="match status" value="1"/>
</dbReference>
<dbReference type="Gene3D" id="3.40.1050.10">
    <property type="entry name" value="Carbonic anhydrase"/>
    <property type="match status" value="1"/>
</dbReference>
<proteinExistence type="inferred from homology"/>
<evidence type="ECO:0000256" key="2">
    <source>
        <dbReference type="ARBA" id="ARBA00012925"/>
    </source>
</evidence>
<dbReference type="CDD" id="cd03378">
    <property type="entry name" value="beta_CA_cladeC"/>
    <property type="match status" value="1"/>
</dbReference>
<dbReference type="PANTHER" id="PTHR11002:SF76">
    <property type="entry name" value="CARBONIC ANHYDRASE"/>
    <property type="match status" value="1"/>
</dbReference>
<evidence type="ECO:0000256" key="7">
    <source>
        <dbReference type="PIRSR" id="PIRSR601765-1"/>
    </source>
</evidence>
<evidence type="ECO:0000256" key="6">
    <source>
        <dbReference type="ARBA" id="ARBA00048348"/>
    </source>
</evidence>
<gene>
    <name evidence="9" type="ORF">AVDCRST_MAG89-5271</name>
</gene>
<feature type="binding site" evidence="7">
    <location>
        <position position="142"/>
    </location>
    <ligand>
        <name>Zn(2+)</name>
        <dbReference type="ChEBI" id="CHEBI:29105"/>
    </ligand>
</feature>
<dbReference type="Pfam" id="PF00484">
    <property type="entry name" value="Pro_CA"/>
    <property type="match status" value="1"/>
</dbReference>
<organism evidence="9">
    <name type="scientific">uncultured Gemmatimonadota bacterium</name>
    <dbReference type="NCBI Taxonomy" id="203437"/>
    <lineage>
        <taxon>Bacteria</taxon>
        <taxon>Pseudomonadati</taxon>
        <taxon>Gemmatimonadota</taxon>
        <taxon>environmental samples</taxon>
    </lineage>
</organism>
<evidence type="ECO:0000256" key="3">
    <source>
        <dbReference type="ARBA" id="ARBA00022723"/>
    </source>
</evidence>
<keyword evidence="5 9" id="KW-0456">Lyase</keyword>
<dbReference type="SMART" id="SM00947">
    <property type="entry name" value="Pro_CA"/>
    <property type="match status" value="1"/>
</dbReference>
<dbReference type="PANTHER" id="PTHR11002">
    <property type="entry name" value="CARBONIC ANHYDRASE"/>
    <property type="match status" value="1"/>
</dbReference>
<feature type="binding site" evidence="7">
    <location>
        <position position="89"/>
    </location>
    <ligand>
        <name>Zn(2+)</name>
        <dbReference type="ChEBI" id="CHEBI:29105"/>
    </ligand>
</feature>
<sequence>MNSSDPTISRRQWLARMGTTALVPSALAGVLAAQGTRTASPGTPREALRAMMEGNARFAQGKVTNPNRSLARLQELGTKQAPFAAVLACADSRVPVEILFDQGFGDVFVARVAGNIATSEVIGSLEYATEVLGAKLVMVLGHSACGAVKATMEGAAVPGQIGSLYPYIRPAVEEAHGQGLDSVVAENVRNQVDILRAASPVLAAALKAGKVDVTGGMFDFRTGLVTPVQPAPRQPARRG</sequence>
<evidence type="ECO:0000256" key="5">
    <source>
        <dbReference type="ARBA" id="ARBA00023239"/>
    </source>
</evidence>
<evidence type="ECO:0000256" key="4">
    <source>
        <dbReference type="ARBA" id="ARBA00022833"/>
    </source>
</evidence>
<feature type="binding site" evidence="7">
    <location>
        <position position="91"/>
    </location>
    <ligand>
        <name>Zn(2+)</name>
        <dbReference type="ChEBI" id="CHEBI:29105"/>
    </ligand>
</feature>
<evidence type="ECO:0000256" key="1">
    <source>
        <dbReference type="ARBA" id="ARBA00006217"/>
    </source>
</evidence>
<reference evidence="9" key="1">
    <citation type="submission" date="2020-02" db="EMBL/GenBank/DDBJ databases">
        <authorList>
            <person name="Meier V. D."/>
        </authorList>
    </citation>
    <scope>NUCLEOTIDE SEQUENCE</scope>
    <source>
        <strain evidence="9">AVDCRST_MAG89</strain>
    </source>
</reference>
<feature type="signal peptide" evidence="8">
    <location>
        <begin position="1"/>
        <end position="28"/>
    </location>
</feature>
<dbReference type="InterPro" id="IPR006311">
    <property type="entry name" value="TAT_signal"/>
</dbReference>
<dbReference type="SUPFAM" id="SSF53056">
    <property type="entry name" value="beta-carbonic anhydrase, cab"/>
    <property type="match status" value="1"/>
</dbReference>
<keyword evidence="8" id="KW-0732">Signal</keyword>
<evidence type="ECO:0000256" key="8">
    <source>
        <dbReference type="SAM" id="SignalP"/>
    </source>
</evidence>
<dbReference type="AlphaFoldDB" id="A0A6J4NB05"/>